<dbReference type="EMBL" id="JAATIP010000035">
    <property type="protein sequence ID" value="KAF4388259.1"/>
    <property type="molecule type" value="Genomic_DNA"/>
</dbReference>
<reference evidence="5 6" key="1">
    <citation type="journal article" date="2020" name="bioRxiv">
        <title>Sequence and annotation of 42 cannabis genomes reveals extensive copy number variation in cannabinoid synthesis and pathogen resistance genes.</title>
        <authorList>
            <person name="Mckernan K.J."/>
            <person name="Helbert Y."/>
            <person name="Kane L.T."/>
            <person name="Ebling H."/>
            <person name="Zhang L."/>
            <person name="Liu B."/>
            <person name="Eaton Z."/>
            <person name="Mclaughlin S."/>
            <person name="Kingan S."/>
            <person name="Baybayan P."/>
            <person name="Concepcion G."/>
            <person name="Jordan M."/>
            <person name="Riva A."/>
            <person name="Barbazuk W."/>
            <person name="Harkins T."/>
        </authorList>
    </citation>
    <scope>NUCLEOTIDE SEQUENCE [LARGE SCALE GENOMIC DNA]</scope>
    <source>
        <strain evidence="6">cv. Jamaican Lion 4</strain>
        <tissue evidence="5">Leaf</tissue>
    </source>
</reference>
<dbReference type="GO" id="GO:0016881">
    <property type="term" value="F:acid-amino acid ligase activity"/>
    <property type="evidence" value="ECO:0007669"/>
    <property type="project" value="InterPro"/>
</dbReference>
<protein>
    <recommendedName>
        <fullName evidence="4">Mur ligase central domain-containing protein</fullName>
    </recommendedName>
</protein>
<name>A0A7J6H1I0_CANSA</name>
<dbReference type="InterPro" id="IPR036565">
    <property type="entry name" value="Mur-like_cat_sf"/>
</dbReference>
<dbReference type="PANTHER" id="PTHR43024">
    <property type="entry name" value="UDP-N-ACETYLMURAMOYL-TRIPEPTIDE--D-ALANYL-D-ALANINE LIGASE"/>
    <property type="match status" value="1"/>
</dbReference>
<dbReference type="SUPFAM" id="SSF53244">
    <property type="entry name" value="MurD-like peptide ligases, peptide-binding domain"/>
    <property type="match status" value="1"/>
</dbReference>
<organism evidence="5 6">
    <name type="scientific">Cannabis sativa</name>
    <name type="common">Hemp</name>
    <name type="synonym">Marijuana</name>
    <dbReference type="NCBI Taxonomy" id="3483"/>
    <lineage>
        <taxon>Eukaryota</taxon>
        <taxon>Viridiplantae</taxon>
        <taxon>Streptophyta</taxon>
        <taxon>Embryophyta</taxon>
        <taxon>Tracheophyta</taxon>
        <taxon>Spermatophyta</taxon>
        <taxon>Magnoliopsida</taxon>
        <taxon>eudicotyledons</taxon>
        <taxon>Gunneridae</taxon>
        <taxon>Pentapetalae</taxon>
        <taxon>rosids</taxon>
        <taxon>fabids</taxon>
        <taxon>Rosales</taxon>
        <taxon>Cannabaceae</taxon>
        <taxon>Cannabis</taxon>
    </lineage>
</organism>
<dbReference type="Proteomes" id="UP000525078">
    <property type="component" value="Unassembled WGS sequence"/>
</dbReference>
<feature type="domain" description="Mur ligase central" evidence="4">
    <location>
        <begin position="112"/>
        <end position="301"/>
    </location>
</feature>
<evidence type="ECO:0000313" key="6">
    <source>
        <dbReference type="Proteomes" id="UP000525078"/>
    </source>
</evidence>
<evidence type="ECO:0000256" key="3">
    <source>
        <dbReference type="ARBA" id="ARBA00022840"/>
    </source>
</evidence>
<dbReference type="InterPro" id="IPR036615">
    <property type="entry name" value="Mur_ligase_C_dom_sf"/>
</dbReference>
<evidence type="ECO:0000256" key="1">
    <source>
        <dbReference type="ARBA" id="ARBA00022598"/>
    </source>
</evidence>
<accession>A0A7J6H1I0</accession>
<dbReference type="Pfam" id="PF08245">
    <property type="entry name" value="Mur_ligase_M"/>
    <property type="match status" value="1"/>
</dbReference>
<dbReference type="SUPFAM" id="SSF53623">
    <property type="entry name" value="MurD-like peptide ligases, catalytic domain"/>
    <property type="match status" value="1"/>
</dbReference>
<dbReference type="Gene3D" id="3.40.1190.10">
    <property type="entry name" value="Mur-like, catalytic domain"/>
    <property type="match status" value="1"/>
</dbReference>
<comment type="caution">
    <text evidence="5">The sequence shown here is derived from an EMBL/GenBank/DDBJ whole genome shotgun (WGS) entry which is preliminary data.</text>
</comment>
<dbReference type="InterPro" id="IPR035911">
    <property type="entry name" value="MurE/MurF_N"/>
</dbReference>
<dbReference type="InterPro" id="IPR013221">
    <property type="entry name" value="Mur_ligase_cen"/>
</dbReference>
<keyword evidence="1" id="KW-0436">Ligase</keyword>
<dbReference type="Gene3D" id="3.40.1390.10">
    <property type="entry name" value="MurE/MurF, N-terminal domain"/>
    <property type="match status" value="1"/>
</dbReference>
<dbReference type="GO" id="GO:0005524">
    <property type="term" value="F:ATP binding"/>
    <property type="evidence" value="ECO:0007669"/>
    <property type="project" value="UniProtKB-KW"/>
</dbReference>
<evidence type="ECO:0000256" key="2">
    <source>
        <dbReference type="ARBA" id="ARBA00022741"/>
    </source>
</evidence>
<keyword evidence="2" id="KW-0547">Nucleotide-binding</keyword>
<feature type="non-terminal residue" evidence="5">
    <location>
        <position position="1"/>
    </location>
</feature>
<dbReference type="Gene3D" id="3.90.190.20">
    <property type="entry name" value="Mur ligase, C-terminal domain"/>
    <property type="match status" value="1"/>
</dbReference>
<evidence type="ECO:0000313" key="5">
    <source>
        <dbReference type="EMBL" id="KAF4388259.1"/>
    </source>
</evidence>
<proteinExistence type="predicted"/>
<dbReference type="PANTHER" id="PTHR43024:SF1">
    <property type="entry name" value="UDP-N-ACETYLMURAMOYL-TRIPEPTIDE--D-ALANYL-D-ALANINE LIGASE"/>
    <property type="match status" value="1"/>
</dbReference>
<gene>
    <name evidence="5" type="ORF">F8388_021089</name>
</gene>
<keyword evidence="3" id="KW-0067">ATP-binding</keyword>
<dbReference type="SUPFAM" id="SSF63418">
    <property type="entry name" value="MurE/MurF N-terminal domain"/>
    <property type="match status" value="1"/>
</dbReference>
<evidence type="ECO:0000259" key="4">
    <source>
        <dbReference type="Pfam" id="PF08245"/>
    </source>
</evidence>
<sequence>MLLLLPPIWTATEIAQAVNGRIVQCGPPGTISTDTRTLVPNQWFFAISGETFDAHDFITPELSEKGCIGVIGNRVSENWNKGFVSTDSDSLVSLMRMGSYARSRFSGEVVGVTGSTGKTTTKSMIALALGGCEKKVYENFGNWNNEIGVALSLIGIPGNAGLVVLEMGMDSKGEILELARMARPSVRVILNVGNSHLVNFGSLEEIAMAKGEILVEAKPGDVCVLNADDPLVMSLPLPCGVKKVLFGQNTGCDVRLVVAESTDGGRAVQVVLEKNGNRVKFRIPSPGLHLALNACAAAAVATHLGVPLTQVGHSLSPFCPVHMRSELQVAKNGITINLNLVEHKNVVVAHDAKTLALEILKWIDPDDVVLVKGSRGMEMETVVNALKETEIQSMCTCLERNQNDLQNDISHTSWEFTIQRMLGTFLSGVGSGHQLPISRNSEVMGVMLENYMATFLKDHDSTCFRFLRICVLLDAYKPLLWEQGLPSERTYPPIRTAGLPILALLEPPVVRPFQQIPVIIPPIPV</sequence>
<dbReference type="InterPro" id="IPR051046">
    <property type="entry name" value="MurCDEF_CellWall_CoF430Synth"/>
</dbReference>
<dbReference type="AlphaFoldDB" id="A0A7J6H1I0"/>